<protein>
    <submittedName>
        <fullName evidence="1">Uncharacterized protein</fullName>
    </submittedName>
</protein>
<dbReference type="SUPFAM" id="SSF52317">
    <property type="entry name" value="Class I glutamine amidotransferase-like"/>
    <property type="match status" value="1"/>
</dbReference>
<dbReference type="CDD" id="cd03143">
    <property type="entry name" value="A4_beta-galactosidase_middle_domain"/>
    <property type="match status" value="1"/>
</dbReference>
<dbReference type="Pfam" id="PF07090">
    <property type="entry name" value="GATase1_like"/>
    <property type="match status" value="1"/>
</dbReference>
<dbReference type="InterPro" id="IPR010768">
    <property type="entry name" value="GATase1-like"/>
</dbReference>
<dbReference type="Gene3D" id="3.40.50.880">
    <property type="match status" value="1"/>
</dbReference>
<dbReference type="PIRSF" id="PIRSF034405">
    <property type="entry name" value="UCP034405"/>
    <property type="match status" value="1"/>
</dbReference>
<dbReference type="RefSeq" id="WP_044823608.1">
    <property type="nucleotide sequence ID" value="NZ_CP009687.1"/>
</dbReference>
<evidence type="ECO:0000313" key="2">
    <source>
        <dbReference type="Proteomes" id="UP000035704"/>
    </source>
</evidence>
<sequence length="247" mass="27724">MSKKILIAGESWTMHTIHIKGFDTFTTSAYGEGIEFIRNAFIKGGAEVEFLPNHYASEKFPMTLEELSKYDLVILSDIGANTLLLPNDVFAKGLRVPDRLELIKDYVANGGAFIMVGGYMSFTGIDGKARYGQTAIQDILPIKMLDIDDRVEKPQGIFPEVVKEHPVLAGIPKEWPFFLGYNKTIEKEEAEILATINGDPFIAVQEFGKGKTAVFTSDCAPHWGPEGFVKWEYYDKFWQNLLAWLTA</sequence>
<dbReference type="InterPro" id="IPR029062">
    <property type="entry name" value="Class_I_gatase-like"/>
</dbReference>
<keyword evidence="2" id="KW-1185">Reference proteome</keyword>
<evidence type="ECO:0000313" key="1">
    <source>
        <dbReference type="EMBL" id="AKL94825.1"/>
    </source>
</evidence>
<reference evidence="1 2" key="1">
    <citation type="submission" date="2014-10" db="EMBL/GenBank/DDBJ databases">
        <title>Genome sequence of Clostridium aceticum DSM 1496.</title>
        <authorList>
            <person name="Poehlein A."/>
            <person name="Schiel-Bengelsdorf B."/>
            <person name="Gottschalk G."/>
            <person name="Duerre P."/>
            <person name="Daniel R."/>
        </authorList>
    </citation>
    <scope>NUCLEOTIDE SEQUENCE [LARGE SCALE GENOMIC DNA]</scope>
    <source>
        <strain evidence="1 2">DSM 1496</strain>
    </source>
</reference>
<dbReference type="STRING" id="84022.CACET_c13600"/>
<dbReference type="PANTHER" id="PTHR37947">
    <property type="entry name" value="BLL2462 PROTEIN"/>
    <property type="match status" value="1"/>
</dbReference>
<dbReference type="Proteomes" id="UP000035704">
    <property type="component" value="Chromosome"/>
</dbReference>
<dbReference type="AlphaFoldDB" id="A0A0D8IEX1"/>
<dbReference type="InterPro" id="IPR017027">
    <property type="entry name" value="STM3548-like"/>
</dbReference>
<accession>A0A0D8IEX1</accession>
<dbReference type="PATRIC" id="fig|84022.5.peg.2820"/>
<dbReference type="KEGG" id="cace:CACET_c13600"/>
<name>A0A0D8IEX1_9CLOT</name>
<dbReference type="EMBL" id="CP009687">
    <property type="protein sequence ID" value="AKL94825.1"/>
    <property type="molecule type" value="Genomic_DNA"/>
</dbReference>
<dbReference type="OrthoDB" id="9781333at2"/>
<gene>
    <name evidence="1" type="ORF">CACET_c13600</name>
</gene>
<proteinExistence type="predicted"/>
<dbReference type="PANTHER" id="PTHR37947:SF1">
    <property type="entry name" value="BLL2462 PROTEIN"/>
    <property type="match status" value="1"/>
</dbReference>
<organism evidence="1 2">
    <name type="scientific">Clostridium aceticum</name>
    <dbReference type="NCBI Taxonomy" id="84022"/>
    <lineage>
        <taxon>Bacteria</taxon>
        <taxon>Bacillati</taxon>
        <taxon>Bacillota</taxon>
        <taxon>Clostridia</taxon>
        <taxon>Eubacteriales</taxon>
        <taxon>Clostridiaceae</taxon>
        <taxon>Clostridium</taxon>
    </lineage>
</organism>